<dbReference type="Pfam" id="PF01170">
    <property type="entry name" value="UPF0020"/>
    <property type="match status" value="1"/>
</dbReference>
<keyword evidence="2" id="KW-0808">Transferase</keyword>
<dbReference type="GO" id="GO:0030488">
    <property type="term" value="P:tRNA methylation"/>
    <property type="evidence" value="ECO:0007669"/>
    <property type="project" value="TreeGrafter"/>
</dbReference>
<name>A0A2I0V6B6_9BACI</name>
<dbReference type="Proteomes" id="UP000234956">
    <property type="component" value="Unassembled WGS sequence"/>
</dbReference>
<protein>
    <submittedName>
        <fullName evidence="2">RNA methyltransferase</fullName>
    </submittedName>
</protein>
<keyword evidence="2" id="KW-0489">Methyltransferase</keyword>
<comment type="caution">
    <text evidence="2">The sequence shown here is derived from an EMBL/GenBank/DDBJ whole genome shotgun (WGS) entry which is preliminary data.</text>
</comment>
<dbReference type="EMBL" id="PDFK01000001">
    <property type="protein sequence ID" value="PKU53850.1"/>
    <property type="molecule type" value="Genomic_DNA"/>
</dbReference>
<proteinExistence type="predicted"/>
<dbReference type="InterPro" id="IPR029063">
    <property type="entry name" value="SAM-dependent_MTases_sf"/>
</dbReference>
<evidence type="ECO:0000259" key="1">
    <source>
        <dbReference type="Pfam" id="PF01170"/>
    </source>
</evidence>
<accession>A0A2I0V6B6</accession>
<dbReference type="PANTHER" id="PTHR14911">
    <property type="entry name" value="THUMP DOMAIN-CONTAINING"/>
    <property type="match status" value="1"/>
</dbReference>
<evidence type="ECO:0000313" key="2">
    <source>
        <dbReference type="EMBL" id="PKU53850.1"/>
    </source>
</evidence>
<dbReference type="GO" id="GO:0016423">
    <property type="term" value="F:tRNA (guanine) methyltransferase activity"/>
    <property type="evidence" value="ECO:0007669"/>
    <property type="project" value="TreeGrafter"/>
</dbReference>
<feature type="domain" description="Ribosomal RNA large subunit methyltransferase K/L-like methyltransferase" evidence="1">
    <location>
        <begin position="132"/>
        <end position="240"/>
    </location>
</feature>
<reference evidence="2 3" key="1">
    <citation type="submission" date="2017-10" db="EMBL/GenBank/DDBJ databases">
        <title>Draft genome of Lysinibacillus fusiformis strain Juneja, a laboratory-derived pathogen of Drosophila melanogaster.</title>
        <authorList>
            <person name="Smith B.R."/>
            <person name="Unckless R.L."/>
        </authorList>
    </citation>
    <scope>NUCLEOTIDE SEQUENCE [LARGE SCALE GENOMIC DNA]</scope>
    <source>
        <strain evidence="2 3">Juneja</strain>
    </source>
</reference>
<dbReference type="InterPro" id="IPR000241">
    <property type="entry name" value="RlmKL-like_Mtase"/>
</dbReference>
<dbReference type="Gene3D" id="3.40.50.150">
    <property type="entry name" value="Vaccinia Virus protein VP39"/>
    <property type="match status" value="1"/>
</dbReference>
<dbReference type="SUPFAM" id="SSF53335">
    <property type="entry name" value="S-adenosyl-L-methionine-dependent methyltransferases"/>
    <property type="match status" value="1"/>
</dbReference>
<gene>
    <name evidence="2" type="ORF">CRI88_00475</name>
</gene>
<evidence type="ECO:0000313" key="3">
    <source>
        <dbReference type="Proteomes" id="UP000234956"/>
    </source>
</evidence>
<sequence length="292" mass="33333">MEMRSFFGKDSDSNYLISDVKIDPSRSPFIEERLEILYEENDLDVLKDRLKHFNVGENTYKVISLNKMVINTTNKIDHAERRKIEREIGLSINGEPDLDNPEIILGIITLDGRWYFGNYTKSEPIWLKHKQKPHNYSTALSTRVARAITNIAVPHIENVRAIDPCCGIGTVIIEGLSMGIDIEGRDINYHVCQGSRSNITYFGLEGKITLGPISEVTEHYDVAIVDLPYNLFTHASREEQSEILKHARRISDKIIIATIDTIDDLIEEAGFEIVDRCIAKKQSFLRQIILCK</sequence>
<dbReference type="AlphaFoldDB" id="A0A2I0V6B6"/>
<dbReference type="PANTHER" id="PTHR14911:SF13">
    <property type="entry name" value="TRNA (GUANINE(6)-N2)-METHYLTRANSFERASE THUMP3"/>
    <property type="match status" value="1"/>
</dbReference>
<organism evidence="2 3">
    <name type="scientific">Lysinibacillus fusiformis</name>
    <dbReference type="NCBI Taxonomy" id="28031"/>
    <lineage>
        <taxon>Bacteria</taxon>
        <taxon>Bacillati</taxon>
        <taxon>Bacillota</taxon>
        <taxon>Bacilli</taxon>
        <taxon>Bacillales</taxon>
        <taxon>Bacillaceae</taxon>
        <taxon>Lysinibacillus</taxon>
    </lineage>
</organism>